<dbReference type="Gene3D" id="2.60.40.10">
    <property type="entry name" value="Immunoglobulins"/>
    <property type="match status" value="1"/>
</dbReference>
<keyword evidence="4" id="KW-0378">Hydrolase</keyword>
<dbReference type="OrthoDB" id="232855at2"/>
<accession>A0A518JQQ9</accession>
<dbReference type="InterPro" id="IPR013783">
    <property type="entry name" value="Ig-like_fold"/>
</dbReference>
<feature type="region of interest" description="Disordered" evidence="2">
    <location>
        <begin position="901"/>
        <end position="953"/>
    </location>
</feature>
<dbReference type="Gene3D" id="2.180.10.10">
    <property type="entry name" value="RHS repeat-associated core"/>
    <property type="match status" value="5"/>
</dbReference>
<dbReference type="KEGG" id="rcf:Poly24_15780"/>
<dbReference type="RefSeq" id="WP_145092769.1">
    <property type="nucleotide sequence ID" value="NZ_CP036348.1"/>
</dbReference>
<dbReference type="SUPFAM" id="SSF49464">
    <property type="entry name" value="Carboxypeptidase regulatory domain-like"/>
    <property type="match status" value="1"/>
</dbReference>
<evidence type="ECO:0000313" key="5">
    <source>
        <dbReference type="Proteomes" id="UP000315082"/>
    </source>
</evidence>
<dbReference type="InterPro" id="IPR002105">
    <property type="entry name" value="Dockerin_1_rpt"/>
</dbReference>
<evidence type="ECO:0000259" key="3">
    <source>
        <dbReference type="Pfam" id="PF25023"/>
    </source>
</evidence>
<dbReference type="Pfam" id="PF00404">
    <property type="entry name" value="Dockerin_1"/>
    <property type="match status" value="1"/>
</dbReference>
<feature type="domain" description="Teneurin-like YD-shell" evidence="3">
    <location>
        <begin position="3066"/>
        <end position="3238"/>
    </location>
</feature>
<dbReference type="InterPro" id="IPR031325">
    <property type="entry name" value="RHS_repeat"/>
</dbReference>
<dbReference type="NCBIfam" id="TIGR03696">
    <property type="entry name" value="Rhs_assc_core"/>
    <property type="match status" value="1"/>
</dbReference>
<sequence length="3572" mass="380801">MRPARRAVTTAKRRCLLEQLETRQLLAAVPFGQNPLQVLDVNRDGVVAPVDALRIINAINRSGSSAVDPRTEPGNFVDVSGDGAATALDALRVINALNRNTPILAATLPNDSGPIGDPTATLDLLTQDYRIDLGISIGPAGDARIALQVGDTGLPVDITDRFADNRASLSIAELDSIFGSPLPDGDHAVTGFLDDHAAFSFVLTVDRTAPAVEIPSLPQDADVSPTIRVVGNQIDANPSDSATLSIDGATRPLIVGADGRFNMPVTETPSSGSKQVLVSFSDQAGNVTEIDRAINIVPSMVVGATGAEGWVAQSADEIVFGSRDSFVVQADHLIQRGSGTSPRLEFDIEQLSEPTSTLLVSILDPNNVSQSALDTVPDGETIFSLHPGGDADYRLGLVQFDGTRVSIDLTELQLSQALVRFQSVAAQSSSEALLRVNALRVQTPQESAPRPRPRTSASRLAMPGPAIDLETFAATDELIVHLLSDRLDPQTGQYVATVQVESSSGMSRRPAVVKLPNVPVGVEISNASGTDDNGVPYINLTPAIPETGLGPGQWSLPIEIEIENPSLLLTTLQTEVLIGPANQPPVLPAIAAQTMMPGGVLNMDLRASDADGDRITYRLAPVGPAVLPSGGIDAQGILRLSPTPNEIGRYEFEVIASDGASETRRSFVLDVVADPNTDTRVSGTVLDVDGTPIAGMQVDLGQVSVLTDASGRFTLNLGNGTLVSDTLKIRGELYSGAATYPYIAEKLPLVLDRPPIVGVNNVIGRPIYLPKLDLANGQTIDPLNDTTVTTAAVPDTSVEIIAGTLLNQQGTSFDGTLSITEVPMTLTPAALPPGLQPDIVLTIQPGEMVFTAPAPLTFPNRSGWAPGTNMDLWSINPVTGQFDDVGDMRVSSDGQRIETISGGVRNSSWHFPSPPPPTPRAPEAQPANQDKACPPSSCGTSKPLQSRGSGCPEDCTATVKANSEVELHSGALLEMHSLIPYTSLGTSRGLTLHYDSETADPRPIVHFGFDDAVGGDDQRLVGSLSVSRGDFTSQIDGAANGQGVLSGQHYWTLPDDGGDITAAIQGDMRGLPSGIYQYQLTQGLMQFADGGVTGSTVTQSGEIVHVDASNSPLGAGWQLGGIQQLIENPDGSLLLVDGDGTTIRYSNTDIAGQYDSPPGDFSQVVKLADGSFVRTLTDQTTYAFDSSGRMTSVTDRNANATSLQYDGEGRLTKIVDPVGLATTLTYNALGKVDAITDPAARQTLLQYDAAGNLIRITDPDGTSRNFGYDSQHHLVQEIDQRGNVEQTFYGFHGRVERSIRKDGTEMFFEPLQTQHLQSVTATLDPTSPPPAAIQFDPVARVVDSNGNVTETRLNRLGQAVASIDFEGASTTVDRNDDNLITVETDTRGFSTRFGYDDRGNLILLDRPASTDGPAATMRLTSGQTVFATLNDLPQGASAAPPLDYDLFTIDATAGSELFVSISRTSSSSLEAILLSPSGAVVAQQTFGRFAEDLDRSGPLTESGNYTILVRDPGIARFGQQEFYLTATVIDDQPDADTVEIASGETISGSIDLRGDIDTYTIAVDAGDDLFITFREVLSSFSNLQTIVFDPAGNEIDQATVSAGGNLLLTDIADAGIYTILVRDADGANTGDYRLTATVIDTQTDDDTIALVSGRTVNANLGAGDIDTYTIALEAGDDLFVAFREANFSFNNLQTIVFDPAGDEIDRATVSAGGHLSLTDIATAGTYTILVRDADFANFGDYRLTATVIDLQTDDDTAALVSGRTVNGNLDFGDIDTYTIAVDAGDDLYVAFREVSFSFSNLQTIVFDPAGNEIERATVSIGGNLTFDEVAAGGLYTILVRDADGVNAGDYRLTATVLDAQADDDTVALVSGRTVNGNLDVGDIDTYSIAVDAGDDLYIAFREVVNDFSNLQAIVFDPAGNAIDETTVSIGHNFTFSSISTAGLYTILVRDVDARYTGDYRLTATVIDADAGDDAVALVSGRTTSGRLESGDIDTYTVAVDAGDDLYVAFREVVNDFSNLQTIVFDPAGNEIDRATVSEGGNLSLDSVSTAGLYTIMVRDADARYTGDYRLTATVVDAQADADTVALVSGRTVNANLGSGDIDTYTIVVDAGDDLFVAFREVVNDFSNLQTIIYDPAGNEIDQATVSLGGNFSFSDVSVAGTYTILVRDADGQYAGDYRLTATVIDAQADDDAVALVSGRTASGRLDSGDVDTYTIDVDAGDDLYLAFREVVNDFSNLQAIVFDPAGVPIDQATASIGANLDFRDLATGGTYTILIRDADAVNRGEYRLTATVIDGESDANVLALENAEQVVAALDVGDIDTFTINAQAGDAISIAFEEVVNRFSNLQAVLYSPNGSLIDSAVTATSGTITAAALSATGDYTILIRDLDGQSSGEYRVRGTRNGAPDGGDRQADEETIAVVTDEILADAVTETLAENAESAPTPVAERVPQPTLEFFSNIDERAPRQISEPLLSIISEQIASDDDLGHRTIDEAGAVDEIEFIADASGAFFATIDSDTLTLRIRVVGPDGSELISTTNFADGNDGRVDIDLIDLERAGAYSLQIAADDGVSIGDYRVISSVIDVSTTAQVGSPRRMTYDATFNQLTSVTDELGRQTLYTLDPATGNTTAIREVVGQIDDAINGQTDDLVTAITYAAHGLIDTITDPLGRVTDYDYNAAGLPISITFAVGTVDAATRRFEYDDRGNQTAIVDENGNRTTMQYDAMNRLTMVIEADPDGVGPLESPVSRFVYDAAGNPIETIDAANSVTTVVFDPMDRPTTVRDELGNETTTKYDRFGNVASITDPNGNTTRFVYDARNRRIATIDPDGGVTEFAYDTDNNLIAITDSVGNRTEFVYDGRDRMIAETDPLGAVTRFHFDPVDNLIRKLDRNGRSIRLQYDELDRLVTEDWFAAGVEPLGDAPAEDRLKPTLQQTITYTYDKPGNLLSIEDNFSRYDYTYDARNRVTQVDAFLSANVGVQAFAAIDAGNPNHRLPSLQHSLTYTYDDVGNVLSVTDGLGATTTTAYDPLNRPIAMDQSGGGATEKAVDMAFDQIGQYESIERYADVARTLSVANTRYTYDEINRLTDLVHTDATDSVLAFYDFAYDSASRITRIGDISGVTNYSYDDRDQLTGATRGASDIRGNENYEYDANGNRLDSHLHGANYQTGDANRLLSDGTYTYQYDAEGNMIRRTEDATGDYRTFEFDHRNRLFRVTDFSSGDVIVQEVTYTYDALDRRIARTVDENGDAAGGESTEMFVYDREDVLLDFVDADGSIATQAPALAVRYFHGPGIDQVLAQEAVGSAGSQWYLTDHLGTTRELIGDDGRLLNRLSYDSFGNLVAESDASVTTRYQFTGREFDEAVGLSYYRARFYDAVIGRFVSEDPIGFAGGDGNLTRYVANTPLVNIDPSGHKSKTYDYSLLAYDSTPLPKDGSSRIPRPPTQAYTYVGVSTSFTALGAIAIQRGTLTNQSTGVAYPVATYSLGVGVLVDGSFEVEAGTFHLSFPNEIAGRGKTINLSAGEVVVGSGSLVYDSYGNLLGTTNGIGIGAGSYFGANRFQSYTIVGKPQMVGGRTINCP</sequence>
<dbReference type="Pfam" id="PF25023">
    <property type="entry name" value="TEN_YD-shell"/>
    <property type="match status" value="2"/>
</dbReference>
<keyword evidence="1" id="KW-0677">Repeat</keyword>
<dbReference type="EC" id="3.1.-.-" evidence="4"/>
<dbReference type="GO" id="GO:0000272">
    <property type="term" value="P:polysaccharide catabolic process"/>
    <property type="evidence" value="ECO:0007669"/>
    <property type="project" value="InterPro"/>
</dbReference>
<dbReference type="InterPro" id="IPR022385">
    <property type="entry name" value="Rhs_assc_core"/>
</dbReference>
<dbReference type="PANTHER" id="PTHR32305:SF15">
    <property type="entry name" value="PROTEIN RHSA-RELATED"/>
    <property type="match status" value="1"/>
</dbReference>
<feature type="region of interest" description="Disordered" evidence="2">
    <location>
        <begin position="441"/>
        <end position="460"/>
    </location>
</feature>
<dbReference type="Proteomes" id="UP000315082">
    <property type="component" value="Chromosome"/>
</dbReference>
<dbReference type="Pfam" id="PF05593">
    <property type="entry name" value="RHS_repeat"/>
    <property type="match status" value="9"/>
</dbReference>
<organism evidence="4 5">
    <name type="scientific">Rosistilla carotiformis</name>
    <dbReference type="NCBI Taxonomy" id="2528017"/>
    <lineage>
        <taxon>Bacteria</taxon>
        <taxon>Pseudomonadati</taxon>
        <taxon>Planctomycetota</taxon>
        <taxon>Planctomycetia</taxon>
        <taxon>Pirellulales</taxon>
        <taxon>Pirellulaceae</taxon>
        <taxon>Rosistilla</taxon>
    </lineage>
</organism>
<feature type="compositionally biased region" description="Polar residues" evidence="2">
    <location>
        <begin position="937"/>
        <end position="948"/>
    </location>
</feature>
<reference evidence="4 5" key="1">
    <citation type="submission" date="2019-02" db="EMBL/GenBank/DDBJ databases">
        <title>Deep-cultivation of Planctomycetes and their phenomic and genomic characterization uncovers novel biology.</title>
        <authorList>
            <person name="Wiegand S."/>
            <person name="Jogler M."/>
            <person name="Boedeker C."/>
            <person name="Pinto D."/>
            <person name="Vollmers J."/>
            <person name="Rivas-Marin E."/>
            <person name="Kohn T."/>
            <person name="Peeters S.H."/>
            <person name="Heuer A."/>
            <person name="Rast P."/>
            <person name="Oberbeckmann S."/>
            <person name="Bunk B."/>
            <person name="Jeske O."/>
            <person name="Meyerdierks A."/>
            <person name="Storesund J.E."/>
            <person name="Kallscheuer N."/>
            <person name="Luecker S."/>
            <person name="Lage O.M."/>
            <person name="Pohl T."/>
            <person name="Merkel B.J."/>
            <person name="Hornburger P."/>
            <person name="Mueller R.-W."/>
            <person name="Bruemmer F."/>
            <person name="Labrenz M."/>
            <person name="Spormann A.M."/>
            <person name="Op den Camp H."/>
            <person name="Overmann J."/>
            <person name="Amann R."/>
            <person name="Jetten M.S.M."/>
            <person name="Mascher T."/>
            <person name="Medema M.H."/>
            <person name="Devos D.P."/>
            <person name="Kaster A.-K."/>
            <person name="Ovreas L."/>
            <person name="Rohde M."/>
            <person name="Galperin M.Y."/>
            <person name="Jogler C."/>
        </authorList>
    </citation>
    <scope>NUCLEOTIDE SEQUENCE [LARGE SCALE GENOMIC DNA]</scope>
    <source>
        <strain evidence="4 5">Poly24</strain>
    </source>
</reference>
<evidence type="ECO:0000256" key="2">
    <source>
        <dbReference type="SAM" id="MobiDB-lite"/>
    </source>
</evidence>
<evidence type="ECO:0000313" key="4">
    <source>
        <dbReference type="EMBL" id="QDV67873.1"/>
    </source>
</evidence>
<name>A0A518JQQ9_9BACT</name>
<dbReference type="InterPro" id="IPR056823">
    <property type="entry name" value="TEN-like_YD-shell"/>
</dbReference>
<dbReference type="InterPro" id="IPR008969">
    <property type="entry name" value="CarboxyPept-like_regulatory"/>
</dbReference>
<dbReference type="PANTHER" id="PTHR32305">
    <property type="match status" value="1"/>
</dbReference>
<keyword evidence="5" id="KW-1185">Reference proteome</keyword>
<protein>
    <submittedName>
        <fullName evidence="4">Deoxyribonuclease RhsC</fullName>
        <ecNumber evidence="4">3.1.-.-</ecNumber>
    </submittedName>
</protein>
<dbReference type="InterPro" id="IPR050708">
    <property type="entry name" value="T6SS_VgrG/RHS"/>
</dbReference>
<feature type="domain" description="Teneurin-like YD-shell" evidence="3">
    <location>
        <begin position="3298"/>
        <end position="3379"/>
    </location>
</feature>
<dbReference type="GO" id="GO:0004553">
    <property type="term" value="F:hydrolase activity, hydrolyzing O-glycosyl compounds"/>
    <property type="evidence" value="ECO:0007669"/>
    <property type="project" value="InterPro"/>
</dbReference>
<dbReference type="NCBIfam" id="TIGR01643">
    <property type="entry name" value="YD_repeat_2x"/>
    <property type="match status" value="7"/>
</dbReference>
<proteinExistence type="predicted"/>
<dbReference type="InterPro" id="IPR006530">
    <property type="entry name" value="YD"/>
</dbReference>
<dbReference type="Gene3D" id="2.60.120.380">
    <property type="match status" value="9"/>
</dbReference>
<evidence type="ECO:0000256" key="1">
    <source>
        <dbReference type="ARBA" id="ARBA00022737"/>
    </source>
</evidence>
<dbReference type="EMBL" id="CP036348">
    <property type="protein sequence ID" value="QDV67873.1"/>
    <property type="molecule type" value="Genomic_DNA"/>
</dbReference>
<gene>
    <name evidence="4" type="primary">rhsC</name>
    <name evidence="4" type="ORF">Poly24_15780</name>
</gene>